<proteinExistence type="predicted"/>
<evidence type="ECO:0000313" key="1">
    <source>
        <dbReference type="EMBL" id="CDW38801.1"/>
    </source>
</evidence>
<name>A0A0K2UM76_LEPSM</name>
<feature type="non-terminal residue" evidence="1">
    <location>
        <position position="1"/>
    </location>
</feature>
<dbReference type="EMBL" id="HACA01021440">
    <property type="protein sequence ID" value="CDW38801.1"/>
    <property type="molecule type" value="Transcribed_RNA"/>
</dbReference>
<reference evidence="1" key="1">
    <citation type="submission" date="2014-05" db="EMBL/GenBank/DDBJ databases">
        <authorList>
            <person name="Chronopoulou M."/>
        </authorList>
    </citation>
    <scope>NUCLEOTIDE SEQUENCE</scope>
    <source>
        <tissue evidence="1">Whole organism</tissue>
    </source>
</reference>
<protein>
    <submittedName>
        <fullName evidence="1">Uncharacterized protein</fullName>
    </submittedName>
</protein>
<sequence>YQNTKYYTFQNIVGSLKAFCVILYWKYPTRYIILSPTINILIILSRTTKTNISLFQGVEGF</sequence>
<accession>A0A0K2UM76</accession>
<organism evidence="1">
    <name type="scientific">Lepeophtheirus salmonis</name>
    <name type="common">Salmon louse</name>
    <name type="synonym">Caligus salmonis</name>
    <dbReference type="NCBI Taxonomy" id="72036"/>
    <lineage>
        <taxon>Eukaryota</taxon>
        <taxon>Metazoa</taxon>
        <taxon>Ecdysozoa</taxon>
        <taxon>Arthropoda</taxon>
        <taxon>Crustacea</taxon>
        <taxon>Multicrustacea</taxon>
        <taxon>Hexanauplia</taxon>
        <taxon>Copepoda</taxon>
        <taxon>Siphonostomatoida</taxon>
        <taxon>Caligidae</taxon>
        <taxon>Lepeophtheirus</taxon>
    </lineage>
</organism>
<dbReference type="AlphaFoldDB" id="A0A0K2UM76"/>